<dbReference type="Proteomes" id="UP001521222">
    <property type="component" value="Unassembled WGS sequence"/>
</dbReference>
<dbReference type="SUPFAM" id="SSF48097">
    <property type="entry name" value="Regulator of G-protein signaling, RGS"/>
    <property type="match status" value="1"/>
</dbReference>
<proteinExistence type="predicted"/>
<feature type="domain" description="DEP" evidence="4">
    <location>
        <begin position="389"/>
        <end position="468"/>
    </location>
</feature>
<dbReference type="SMART" id="SM00315">
    <property type="entry name" value="RGS"/>
    <property type="match status" value="1"/>
</dbReference>
<dbReference type="InterPro" id="IPR044926">
    <property type="entry name" value="RGS_subdomain_2"/>
</dbReference>
<comment type="caution">
    <text evidence="5">The sequence shown here is derived from an EMBL/GenBank/DDBJ whole genome shotgun (WGS) entry which is preliminary data.</text>
</comment>
<organism evidence="5 6">
    <name type="scientific">Nothophoma quercina</name>
    <dbReference type="NCBI Taxonomy" id="749835"/>
    <lineage>
        <taxon>Eukaryota</taxon>
        <taxon>Fungi</taxon>
        <taxon>Dikarya</taxon>
        <taxon>Ascomycota</taxon>
        <taxon>Pezizomycotina</taxon>
        <taxon>Dothideomycetes</taxon>
        <taxon>Pleosporomycetidae</taxon>
        <taxon>Pleosporales</taxon>
        <taxon>Pleosporineae</taxon>
        <taxon>Didymellaceae</taxon>
        <taxon>Nothophoma</taxon>
    </lineage>
</organism>
<dbReference type="InterPro" id="IPR016137">
    <property type="entry name" value="RGS"/>
</dbReference>
<dbReference type="InterPro" id="IPR058855">
    <property type="entry name" value="RGS1/SST2-like_Fungal-DR"/>
</dbReference>
<evidence type="ECO:0000313" key="5">
    <source>
        <dbReference type="EMBL" id="KAL1597510.1"/>
    </source>
</evidence>
<dbReference type="PRINTS" id="PR01301">
    <property type="entry name" value="RGSPROTEIN"/>
</dbReference>
<dbReference type="Gene3D" id="1.10.167.10">
    <property type="entry name" value="Regulator of G-protein Signalling 4, domain 2"/>
    <property type="match status" value="1"/>
</dbReference>
<dbReference type="SMART" id="SM00049">
    <property type="entry name" value="DEP"/>
    <property type="match status" value="2"/>
</dbReference>
<evidence type="ECO:0000313" key="6">
    <source>
        <dbReference type="Proteomes" id="UP001521222"/>
    </source>
</evidence>
<dbReference type="PANTHER" id="PTHR10845:SF192">
    <property type="entry name" value="DOUBLE HIT, ISOFORM B"/>
    <property type="match status" value="1"/>
</dbReference>
<feature type="region of interest" description="Disordered" evidence="2">
    <location>
        <begin position="14"/>
        <end position="90"/>
    </location>
</feature>
<name>A0ABR3QZC3_9PLEO</name>
<feature type="compositionally biased region" description="Low complexity" evidence="2">
    <location>
        <begin position="14"/>
        <end position="23"/>
    </location>
</feature>
<dbReference type="InterPro" id="IPR036388">
    <property type="entry name" value="WH-like_DNA-bd_sf"/>
</dbReference>
<accession>A0ABR3QZC3</accession>
<feature type="compositionally biased region" description="Low complexity" evidence="2">
    <location>
        <begin position="139"/>
        <end position="154"/>
    </location>
</feature>
<dbReference type="EMBL" id="JAKIXB020000026">
    <property type="protein sequence ID" value="KAL1597510.1"/>
    <property type="molecule type" value="Genomic_DNA"/>
</dbReference>
<feature type="compositionally biased region" description="Low complexity" evidence="2">
    <location>
        <begin position="45"/>
        <end position="61"/>
    </location>
</feature>
<evidence type="ECO:0000259" key="3">
    <source>
        <dbReference type="PROSITE" id="PS50132"/>
    </source>
</evidence>
<dbReference type="PROSITE" id="PS50132">
    <property type="entry name" value="RGS"/>
    <property type="match status" value="1"/>
</dbReference>
<keyword evidence="6" id="KW-1185">Reference proteome</keyword>
<dbReference type="Gene3D" id="1.10.10.10">
    <property type="entry name" value="Winged helix-like DNA-binding domain superfamily/Winged helix DNA-binding domain"/>
    <property type="match status" value="2"/>
</dbReference>
<feature type="compositionally biased region" description="Polar residues" evidence="2">
    <location>
        <begin position="168"/>
        <end position="189"/>
    </location>
</feature>
<dbReference type="CDD" id="cd08708">
    <property type="entry name" value="RGS_FLBA"/>
    <property type="match status" value="1"/>
</dbReference>
<dbReference type="InterPro" id="IPR000591">
    <property type="entry name" value="DEP_dom"/>
</dbReference>
<dbReference type="Pfam" id="PF00615">
    <property type="entry name" value="RGS"/>
    <property type="match status" value="1"/>
</dbReference>
<dbReference type="SUPFAM" id="SSF46785">
    <property type="entry name" value="Winged helix' DNA-binding domain"/>
    <property type="match status" value="2"/>
</dbReference>
<feature type="compositionally biased region" description="Low complexity" evidence="2">
    <location>
        <begin position="103"/>
        <end position="117"/>
    </location>
</feature>
<evidence type="ECO:0000256" key="1">
    <source>
        <dbReference type="ARBA" id="ARBA00022700"/>
    </source>
</evidence>
<feature type="domain" description="RGS" evidence="3">
    <location>
        <begin position="504"/>
        <end position="646"/>
    </location>
</feature>
<evidence type="ECO:0000259" key="4">
    <source>
        <dbReference type="PROSITE" id="PS50186"/>
    </source>
</evidence>
<gene>
    <name evidence="5" type="ORF">SLS59_007543</name>
</gene>
<dbReference type="Pfam" id="PF25889">
    <property type="entry name" value="WHD_Fungal_DR"/>
    <property type="match status" value="1"/>
</dbReference>
<dbReference type="InterPro" id="IPR036305">
    <property type="entry name" value="RGS_sf"/>
</dbReference>
<dbReference type="CDD" id="cd04450">
    <property type="entry name" value="DEP_RGS7-like"/>
    <property type="match status" value="1"/>
</dbReference>
<dbReference type="Pfam" id="PF00610">
    <property type="entry name" value="DEP"/>
    <property type="match status" value="1"/>
</dbReference>
<evidence type="ECO:0008006" key="7">
    <source>
        <dbReference type="Google" id="ProtNLM"/>
    </source>
</evidence>
<protein>
    <recommendedName>
        <fullName evidence="7">RGS-domain-containing protein</fullName>
    </recommendedName>
</protein>
<evidence type="ECO:0000256" key="2">
    <source>
        <dbReference type="SAM" id="MobiDB-lite"/>
    </source>
</evidence>
<dbReference type="InterPro" id="IPR036390">
    <property type="entry name" value="WH_DNA-bd_sf"/>
</dbReference>
<reference evidence="5 6" key="1">
    <citation type="submission" date="2024-02" db="EMBL/GenBank/DDBJ databases">
        <title>De novo assembly and annotation of 12 fungi associated with fruit tree decline syndrome in Ontario, Canada.</title>
        <authorList>
            <person name="Sulman M."/>
            <person name="Ellouze W."/>
            <person name="Ilyukhin E."/>
        </authorList>
    </citation>
    <scope>NUCLEOTIDE SEQUENCE [LARGE SCALE GENOMIC DNA]</scope>
    <source>
        <strain evidence="5 6">M97-236</strain>
    </source>
</reference>
<feature type="compositionally biased region" description="Low complexity" evidence="2">
    <location>
        <begin position="69"/>
        <end position="86"/>
    </location>
</feature>
<keyword evidence="1" id="KW-0734">Signal transduction inhibitor</keyword>
<dbReference type="PROSITE" id="PS50186">
    <property type="entry name" value="DEP"/>
    <property type="match status" value="1"/>
</dbReference>
<feature type="region of interest" description="Disordered" evidence="2">
    <location>
        <begin position="103"/>
        <end position="195"/>
    </location>
</feature>
<dbReference type="PANTHER" id="PTHR10845">
    <property type="entry name" value="REGULATOR OF G PROTEIN SIGNALING"/>
    <property type="match status" value="1"/>
</dbReference>
<sequence length="665" mass="73747">MPLTTPFLPLTVSAASLTSSDSSHTGEHPQPGPDSDEPQLRFDLEALSAVSEASATNKPAPSTTPPAPSARSNSRRLTFTRFPLLRKGSRELTRATTAHFRGSSISAAAPPSRADSPFLLTGAPRTSRASFARGRTEQPSADPSSAHEPSAPASLRSGSIGGEEPEDTQSPTSLQQAANAGKMHQTSSRLLRMTDDERPYTRDFKDLFSTLMVSLPLTPHRVRFRMIDFTFTSDEAITNLGSLKFSQSNRMPDPKDSSRVVTTTTTTTFSMAKEMARSVCQKFLEAKFIESVEGKTDFTNKSSVWQLTPKGIHILERFCTRNGIQSAHVKAVIESNRNPHLLVILERNTENDKLHHDEQTVEILFRRFVGTTANEIQSDSDSIHEFSKCDVGVKLVKHRPTTSRQYEYTFNGRNAAQWLMDCTTMVDPRESIEIGSLFLQLKLIAPVDPRVPEHTFQPVKQVHYYVTPHGERVAGWSLEEVPSSSEAIATKTRDGMARDSNSNRTNVIIRNPSWRLLYREFLKETMCEENLSFYLEVQEFNRQYRAAISDKGENKVETIRETLAAAYGLYNAFLAPGSPNELNIDHGLRTQLATRMTRAVGDDAAMLQSLNEVATLFDKAQNSIFKLMSSDSVPKFVKHPKYAPQLRGLDAAAASSYAALPAGSR</sequence>